<evidence type="ECO:0000313" key="1">
    <source>
        <dbReference type="EMBL" id="RMR87477.1"/>
    </source>
</evidence>
<dbReference type="RefSeq" id="WP_147472441.1">
    <property type="nucleotide sequence ID" value="NZ_RBSD01000091.1"/>
</dbReference>
<gene>
    <name evidence="1" type="ORF">ALP78_04510</name>
</gene>
<organism evidence="1 2">
    <name type="scientific">Pseudomonas coronafaciens pv. striafaciens</name>
    <dbReference type="NCBI Taxonomy" id="235276"/>
    <lineage>
        <taxon>Bacteria</taxon>
        <taxon>Pseudomonadati</taxon>
        <taxon>Pseudomonadota</taxon>
        <taxon>Gammaproteobacteria</taxon>
        <taxon>Pseudomonadales</taxon>
        <taxon>Pseudomonadaceae</taxon>
        <taxon>Pseudomonas</taxon>
        <taxon>Pseudomonas coronafaciens</taxon>
    </lineage>
</organism>
<name>A0A3M4YHM7_9PSED</name>
<dbReference type="EMBL" id="RBSD01000091">
    <property type="protein sequence ID" value="RMR87477.1"/>
    <property type="molecule type" value="Genomic_DNA"/>
</dbReference>
<evidence type="ECO:0008006" key="3">
    <source>
        <dbReference type="Google" id="ProtNLM"/>
    </source>
</evidence>
<evidence type="ECO:0000313" key="2">
    <source>
        <dbReference type="Proteomes" id="UP000268004"/>
    </source>
</evidence>
<protein>
    <recommendedName>
        <fullName evidence="3">Precorrin-2 dehydrogenase</fullName>
    </recommendedName>
</protein>
<comment type="caution">
    <text evidence="1">The sequence shown here is derived from an EMBL/GenBank/DDBJ whole genome shotgun (WGS) entry which is preliminary data.</text>
</comment>
<feature type="non-terminal residue" evidence="1">
    <location>
        <position position="43"/>
    </location>
</feature>
<dbReference type="Gene3D" id="3.40.50.720">
    <property type="entry name" value="NAD(P)-binding Rossmann-like Domain"/>
    <property type="match status" value="1"/>
</dbReference>
<sequence>MEFLPLFHNLRGSRVLVVGGGEIALRKSRLIADAGAVLRVVAP</sequence>
<reference evidence="1 2" key="1">
    <citation type="submission" date="2018-08" db="EMBL/GenBank/DDBJ databases">
        <title>Recombination of ecologically and evolutionarily significant loci maintains genetic cohesion in the Pseudomonas syringae species complex.</title>
        <authorList>
            <person name="Dillon M."/>
            <person name="Thakur S."/>
            <person name="Almeida R.N.D."/>
            <person name="Weir B.S."/>
            <person name="Guttman D.S."/>
        </authorList>
    </citation>
    <scope>NUCLEOTIDE SEQUENCE [LARGE SCALE GENOMIC DNA]</scope>
    <source>
        <strain evidence="1 2">ICMP 4996</strain>
    </source>
</reference>
<dbReference type="AlphaFoldDB" id="A0A3M4YHM7"/>
<dbReference type="Pfam" id="PF13241">
    <property type="entry name" value="NAD_binding_7"/>
    <property type="match status" value="1"/>
</dbReference>
<proteinExistence type="predicted"/>
<accession>A0A3M4YHM7</accession>
<dbReference type="Proteomes" id="UP000268004">
    <property type="component" value="Unassembled WGS sequence"/>
</dbReference>
<dbReference type="SUPFAM" id="SSF51735">
    <property type="entry name" value="NAD(P)-binding Rossmann-fold domains"/>
    <property type="match status" value="1"/>
</dbReference>
<dbReference type="InterPro" id="IPR036291">
    <property type="entry name" value="NAD(P)-bd_dom_sf"/>
</dbReference>